<evidence type="ECO:0000256" key="1">
    <source>
        <dbReference type="SAM" id="SignalP"/>
    </source>
</evidence>
<proteinExistence type="predicted"/>
<organism evidence="2 3">
    <name type="scientific">Bizionia sediminis</name>
    <dbReference type="NCBI Taxonomy" id="1737064"/>
    <lineage>
        <taxon>Bacteria</taxon>
        <taxon>Pseudomonadati</taxon>
        <taxon>Bacteroidota</taxon>
        <taxon>Flavobacteriia</taxon>
        <taxon>Flavobacteriales</taxon>
        <taxon>Flavobacteriaceae</taxon>
        <taxon>Bizionia</taxon>
    </lineage>
</organism>
<gene>
    <name evidence="2" type="ORF">ACFSQP_10855</name>
</gene>
<name>A0ABW5KUR1_9FLAO</name>
<keyword evidence="1" id="KW-0732">Signal</keyword>
<evidence type="ECO:0008006" key="4">
    <source>
        <dbReference type="Google" id="ProtNLM"/>
    </source>
</evidence>
<dbReference type="PROSITE" id="PS51257">
    <property type="entry name" value="PROKAR_LIPOPROTEIN"/>
    <property type="match status" value="1"/>
</dbReference>
<protein>
    <recommendedName>
        <fullName evidence="4">Lipoprotein</fullName>
    </recommendedName>
</protein>
<dbReference type="EMBL" id="JBHULS010000004">
    <property type="protein sequence ID" value="MFD2552316.1"/>
    <property type="molecule type" value="Genomic_DNA"/>
</dbReference>
<reference evidence="3" key="1">
    <citation type="journal article" date="2019" name="Int. J. Syst. Evol. Microbiol.">
        <title>The Global Catalogue of Microorganisms (GCM) 10K type strain sequencing project: providing services to taxonomists for standard genome sequencing and annotation.</title>
        <authorList>
            <consortium name="The Broad Institute Genomics Platform"/>
            <consortium name="The Broad Institute Genome Sequencing Center for Infectious Disease"/>
            <person name="Wu L."/>
            <person name="Ma J."/>
        </authorList>
    </citation>
    <scope>NUCLEOTIDE SEQUENCE [LARGE SCALE GENOMIC DNA]</scope>
    <source>
        <strain evidence="3">KCTC 42587</strain>
    </source>
</reference>
<feature type="chain" id="PRO_5047384213" description="Lipoprotein" evidence="1">
    <location>
        <begin position="26"/>
        <end position="285"/>
    </location>
</feature>
<dbReference type="Proteomes" id="UP001597472">
    <property type="component" value="Unassembled WGS sequence"/>
</dbReference>
<sequence length="285" mass="29928">MTQYFKSLFFLAASLVLITFSSCDNEPLDNGLLETENQQVACQNAVQATVEAVGNLSNPGDADYEALCNALRQALVNQLEACGDPTGELQETINTLDCQGATNLTCEDATAATALAATAYNAEPNNATLCNAYKLALENEIELCGDPNGTLQNMITSLGSCDAGGGNSAGTLSVTTGTLNIVFTTSSAELNNGRIVVNGSRIGNGANYLIYFELIENETGVDVMQNFKLTVNGGEFFPNMDGFDDFTNTITVNANGIIQGSFGGIVTRNDGADLSLSQGTIDLVY</sequence>
<comment type="caution">
    <text evidence="2">The sequence shown here is derived from an EMBL/GenBank/DDBJ whole genome shotgun (WGS) entry which is preliminary data.</text>
</comment>
<keyword evidence="3" id="KW-1185">Reference proteome</keyword>
<feature type="signal peptide" evidence="1">
    <location>
        <begin position="1"/>
        <end position="25"/>
    </location>
</feature>
<accession>A0ABW5KUR1</accession>
<dbReference type="RefSeq" id="WP_376894301.1">
    <property type="nucleotide sequence ID" value="NZ_JBHULS010000004.1"/>
</dbReference>
<evidence type="ECO:0000313" key="3">
    <source>
        <dbReference type="Proteomes" id="UP001597472"/>
    </source>
</evidence>
<evidence type="ECO:0000313" key="2">
    <source>
        <dbReference type="EMBL" id="MFD2552316.1"/>
    </source>
</evidence>